<dbReference type="HOGENOM" id="CLU_2251496_0_0_1"/>
<proteinExistence type="predicted"/>
<gene>
    <name evidence="1" type="ORF">GLOINDRAFT_88531</name>
</gene>
<dbReference type="EMBL" id="KI298842">
    <property type="protein sequence ID" value="ERZ98345.1"/>
    <property type="molecule type" value="Genomic_DNA"/>
</dbReference>
<dbReference type="AlphaFoldDB" id="U9T4P1"/>
<sequence length="104" mass="12452">MFHFYKKWTYMKYIDHVCRKIPKGAIQEELLREACMIFCLLSSTRKSENAIRGCKETGYQKNSESRTIFAIVWSLYRQYEKLWALSLKWKNGIMPINCAVPMWT</sequence>
<accession>U9T4P1</accession>
<protein>
    <submittedName>
        <fullName evidence="1">Uncharacterized protein</fullName>
    </submittedName>
</protein>
<name>U9T4P1_RHIID</name>
<reference evidence="1" key="1">
    <citation type="submission" date="2013-07" db="EMBL/GenBank/DDBJ databases">
        <title>The genome of an arbuscular mycorrhizal fungus provides insights into the evolution of the oldest plant symbiosis.</title>
        <authorList>
            <consortium name="DOE Joint Genome Institute"/>
            <person name="Tisserant E."/>
            <person name="Malbreil M."/>
            <person name="Kuo A."/>
            <person name="Kohler A."/>
            <person name="Symeonidi A."/>
            <person name="Balestrini R."/>
            <person name="Charron P."/>
            <person name="Duensing N."/>
            <person name="Frei-dit-Frey N."/>
            <person name="Gianinazzi-Pearson V."/>
            <person name="Gilbert B."/>
            <person name="Handa Y."/>
            <person name="Hijri M."/>
            <person name="Kaul R."/>
            <person name="Kawaguchi M."/>
            <person name="Krajinski F."/>
            <person name="Lammers P."/>
            <person name="Lapierre D."/>
            <person name="Masclaux F.G."/>
            <person name="Murat C."/>
            <person name="Morin E."/>
            <person name="Ndikumana S."/>
            <person name="Pagni M."/>
            <person name="Petitpierre D."/>
            <person name="Requena N."/>
            <person name="Rosikiewicz P."/>
            <person name="Riley R."/>
            <person name="Saito K."/>
            <person name="San Clemente H."/>
            <person name="Shapiro H."/>
            <person name="van Tuinen D."/>
            <person name="Becard G."/>
            <person name="Bonfante P."/>
            <person name="Paszkowski U."/>
            <person name="Shachar-Hill Y."/>
            <person name="Young J.P."/>
            <person name="Sanders I.R."/>
            <person name="Henrissat B."/>
            <person name="Rensing S.A."/>
            <person name="Grigoriev I.V."/>
            <person name="Corradi N."/>
            <person name="Roux C."/>
            <person name="Martin F."/>
        </authorList>
    </citation>
    <scope>NUCLEOTIDE SEQUENCE</scope>
    <source>
        <strain evidence="1">DAOM 197198</strain>
    </source>
</reference>
<organism evidence="1">
    <name type="scientific">Rhizophagus irregularis (strain DAOM 181602 / DAOM 197198 / MUCL 43194)</name>
    <name type="common">Arbuscular mycorrhizal fungus</name>
    <name type="synonym">Glomus intraradices</name>
    <dbReference type="NCBI Taxonomy" id="747089"/>
    <lineage>
        <taxon>Eukaryota</taxon>
        <taxon>Fungi</taxon>
        <taxon>Fungi incertae sedis</taxon>
        <taxon>Mucoromycota</taxon>
        <taxon>Glomeromycotina</taxon>
        <taxon>Glomeromycetes</taxon>
        <taxon>Glomerales</taxon>
        <taxon>Glomeraceae</taxon>
        <taxon>Rhizophagus</taxon>
    </lineage>
</organism>
<evidence type="ECO:0000313" key="1">
    <source>
        <dbReference type="EMBL" id="ERZ98345.1"/>
    </source>
</evidence>